<organism evidence="2 3">
    <name type="scientific">Aspergillus candidus</name>
    <dbReference type="NCBI Taxonomy" id="41067"/>
    <lineage>
        <taxon>Eukaryota</taxon>
        <taxon>Fungi</taxon>
        <taxon>Dikarya</taxon>
        <taxon>Ascomycota</taxon>
        <taxon>Pezizomycotina</taxon>
        <taxon>Eurotiomycetes</taxon>
        <taxon>Eurotiomycetidae</taxon>
        <taxon>Eurotiales</taxon>
        <taxon>Aspergillaceae</taxon>
        <taxon>Aspergillus</taxon>
        <taxon>Aspergillus subgen. Circumdati</taxon>
    </lineage>
</organism>
<dbReference type="RefSeq" id="XP_024668094.1">
    <property type="nucleotide sequence ID" value="XM_024814249.1"/>
</dbReference>
<evidence type="ECO:0000313" key="3">
    <source>
        <dbReference type="Proteomes" id="UP000234585"/>
    </source>
</evidence>
<dbReference type="Proteomes" id="UP000234585">
    <property type="component" value="Unassembled WGS sequence"/>
</dbReference>
<accession>A0A2I2F0C9</accession>
<feature type="compositionally biased region" description="Polar residues" evidence="1">
    <location>
        <begin position="365"/>
        <end position="376"/>
    </location>
</feature>
<protein>
    <submittedName>
        <fullName evidence="2">Uncharacterized protein</fullName>
    </submittedName>
</protein>
<evidence type="ECO:0000313" key="2">
    <source>
        <dbReference type="EMBL" id="PLB34082.1"/>
    </source>
</evidence>
<reference evidence="2 3" key="1">
    <citation type="submission" date="2017-12" db="EMBL/GenBank/DDBJ databases">
        <authorList>
            <consortium name="DOE Joint Genome Institute"/>
            <person name="Haridas S."/>
            <person name="Kjaerbolling I."/>
            <person name="Vesth T.C."/>
            <person name="Frisvad J.C."/>
            <person name="Nybo J.L."/>
            <person name="Theobald S."/>
            <person name="Kuo A."/>
            <person name="Bowyer P."/>
            <person name="Matsuda Y."/>
            <person name="Mondo S."/>
            <person name="Lyhne E.K."/>
            <person name="Kogle M.E."/>
            <person name="Clum A."/>
            <person name="Lipzen A."/>
            <person name="Salamov A."/>
            <person name="Ngan C.Y."/>
            <person name="Daum C."/>
            <person name="Chiniquy J."/>
            <person name="Barry K."/>
            <person name="LaButti K."/>
            <person name="Simmons B.A."/>
            <person name="Magnuson J.K."/>
            <person name="Mortensen U.H."/>
            <person name="Larsen T.O."/>
            <person name="Grigoriev I.V."/>
            <person name="Baker S.E."/>
            <person name="Andersen M.R."/>
            <person name="Nordberg H.P."/>
            <person name="Cantor M.N."/>
            <person name="Hua S.X."/>
        </authorList>
    </citation>
    <scope>NUCLEOTIDE SEQUENCE [LARGE SCALE GENOMIC DNA]</scope>
    <source>
        <strain evidence="2 3">CBS 102.13</strain>
    </source>
</reference>
<feature type="compositionally biased region" description="Basic and acidic residues" evidence="1">
    <location>
        <begin position="104"/>
        <end position="115"/>
    </location>
</feature>
<keyword evidence="3" id="KW-1185">Reference proteome</keyword>
<dbReference type="EMBL" id="KZ559186">
    <property type="protein sequence ID" value="PLB34082.1"/>
    <property type="molecule type" value="Genomic_DNA"/>
</dbReference>
<sequence>MLQDLEHPSITPTPAIDVPKPPPTKVSPVDNLQHSLSYNDQLLSHRVTPAASLAQCSDTASPQPEKQIAPIPNPSFHRRANTEFLHRQPPPAPATHLVATQPRTLEDIDTADRRPNPPGNVTRKKLEQGAKRLSDWFQGNSDPVNLGLVSQPGNRETHQEYKMDTRYSHDIYGSPTTPTMNRTQKRMTAPSPLKQVTSTGPLSFFGLKRQERTELPVPAEDEFLNMDVTAALFPPGSAELDEHEAFLALRNNASNVLRNLQSAYKQRTFALHEVLADRVEKQEELEETRTRVGHLKLQLDGMAERVLQQDKEMKAMAEELEQERQLRRRDDEARRRSVMLVRSSDDDSTSDLGGDLQAPKRSLKRNSNATFTSDSGFDSGDESLAESVFSRREGLESPTSTVAPSPNISQIALSPPSTAYLQASPKETKPATLAAPPRQSAYDRVLKGLSWGNSASKCTICYGVPASEAWSVMGVLKEENRGLKGRLGELEMVIDDCLSVVGP</sequence>
<dbReference type="OrthoDB" id="5377009at2759"/>
<feature type="region of interest" description="Disordered" evidence="1">
    <location>
        <begin position="1"/>
        <end position="31"/>
    </location>
</feature>
<evidence type="ECO:0000256" key="1">
    <source>
        <dbReference type="SAM" id="MobiDB-lite"/>
    </source>
</evidence>
<dbReference type="AlphaFoldDB" id="A0A2I2F0C9"/>
<feature type="region of interest" description="Disordered" evidence="1">
    <location>
        <begin position="168"/>
        <end position="197"/>
    </location>
</feature>
<gene>
    <name evidence="2" type="ORF">BDW47DRAFT_112795</name>
</gene>
<proteinExistence type="predicted"/>
<feature type="region of interest" description="Disordered" evidence="1">
    <location>
        <begin position="320"/>
        <end position="411"/>
    </location>
</feature>
<feature type="compositionally biased region" description="Polar residues" evidence="1">
    <location>
        <begin position="397"/>
        <end position="411"/>
    </location>
</feature>
<name>A0A2I2F0C9_ASPCN</name>
<feature type="region of interest" description="Disordered" evidence="1">
    <location>
        <begin position="86"/>
        <end position="125"/>
    </location>
</feature>
<dbReference type="GeneID" id="36521409"/>
<feature type="compositionally biased region" description="Basic and acidic residues" evidence="1">
    <location>
        <begin position="320"/>
        <end position="335"/>
    </location>
</feature>